<accession>A0A917CPL2</accession>
<gene>
    <name evidence="2" type="ORF">GCM10010912_42500</name>
</gene>
<evidence type="ECO:0000256" key="1">
    <source>
        <dbReference type="SAM" id="MobiDB-lite"/>
    </source>
</evidence>
<reference evidence="2" key="2">
    <citation type="submission" date="2020-09" db="EMBL/GenBank/DDBJ databases">
        <authorList>
            <person name="Sun Q."/>
            <person name="Zhou Y."/>
        </authorList>
    </citation>
    <scope>NUCLEOTIDE SEQUENCE</scope>
    <source>
        <strain evidence="2">CGMCC 1.16134</strain>
    </source>
</reference>
<dbReference type="Proteomes" id="UP000637643">
    <property type="component" value="Unassembled WGS sequence"/>
</dbReference>
<feature type="region of interest" description="Disordered" evidence="1">
    <location>
        <begin position="1"/>
        <end position="89"/>
    </location>
</feature>
<evidence type="ECO:0000313" key="2">
    <source>
        <dbReference type="EMBL" id="GGF92962.1"/>
    </source>
</evidence>
<keyword evidence="3" id="KW-1185">Reference proteome</keyword>
<name>A0A917CPL2_9BACL</name>
<feature type="compositionally biased region" description="Polar residues" evidence="1">
    <location>
        <begin position="30"/>
        <end position="45"/>
    </location>
</feature>
<organism evidence="2 3">
    <name type="scientific">Paenibacillus albidus</name>
    <dbReference type="NCBI Taxonomy" id="2041023"/>
    <lineage>
        <taxon>Bacteria</taxon>
        <taxon>Bacillati</taxon>
        <taxon>Bacillota</taxon>
        <taxon>Bacilli</taxon>
        <taxon>Bacillales</taxon>
        <taxon>Paenibacillaceae</taxon>
        <taxon>Paenibacillus</taxon>
    </lineage>
</organism>
<proteinExistence type="predicted"/>
<feature type="compositionally biased region" description="Polar residues" evidence="1">
    <location>
        <begin position="1"/>
        <end position="22"/>
    </location>
</feature>
<protein>
    <recommendedName>
        <fullName evidence="4">DUF2564 family protein</fullName>
    </recommendedName>
</protein>
<sequence>MKHYDSSLQDNNTAAQVKNSVSRLHGAVSQALSHPNEQTTAQAANSLEHAEEAIRQAEQTLDDQGVQYLEGILEDEKSRMSPVNQGDNQ</sequence>
<dbReference type="EMBL" id="BMKR01000020">
    <property type="protein sequence ID" value="GGF92962.1"/>
    <property type="molecule type" value="Genomic_DNA"/>
</dbReference>
<dbReference type="AlphaFoldDB" id="A0A917CPL2"/>
<comment type="caution">
    <text evidence="2">The sequence shown here is derived from an EMBL/GenBank/DDBJ whole genome shotgun (WGS) entry which is preliminary data.</text>
</comment>
<reference evidence="2" key="1">
    <citation type="journal article" date="2014" name="Int. J. Syst. Evol. Microbiol.">
        <title>Complete genome sequence of Corynebacterium casei LMG S-19264T (=DSM 44701T), isolated from a smear-ripened cheese.</title>
        <authorList>
            <consortium name="US DOE Joint Genome Institute (JGI-PGF)"/>
            <person name="Walter F."/>
            <person name="Albersmeier A."/>
            <person name="Kalinowski J."/>
            <person name="Ruckert C."/>
        </authorList>
    </citation>
    <scope>NUCLEOTIDE SEQUENCE</scope>
    <source>
        <strain evidence="2">CGMCC 1.16134</strain>
    </source>
</reference>
<dbReference type="RefSeq" id="WP_189028447.1">
    <property type="nucleotide sequence ID" value="NZ_BMKR01000020.1"/>
</dbReference>
<evidence type="ECO:0008006" key="4">
    <source>
        <dbReference type="Google" id="ProtNLM"/>
    </source>
</evidence>
<evidence type="ECO:0000313" key="3">
    <source>
        <dbReference type="Proteomes" id="UP000637643"/>
    </source>
</evidence>